<evidence type="ECO:0000256" key="1">
    <source>
        <dbReference type="ARBA" id="ARBA00006068"/>
    </source>
</evidence>
<comment type="caution">
    <text evidence="4">The sequence shown here is derived from an EMBL/GenBank/DDBJ whole genome shotgun (WGS) entry which is preliminary data.</text>
</comment>
<dbReference type="NCBIfam" id="TIGR00350">
    <property type="entry name" value="lytR_cpsA_psr"/>
    <property type="match status" value="1"/>
</dbReference>
<name>A0A2M8NYP1_9CHLR</name>
<evidence type="ECO:0000259" key="3">
    <source>
        <dbReference type="Pfam" id="PF03816"/>
    </source>
</evidence>
<dbReference type="Gene3D" id="3.40.630.190">
    <property type="entry name" value="LCP protein"/>
    <property type="match status" value="1"/>
</dbReference>
<dbReference type="EMBL" id="PGTK01000010">
    <property type="protein sequence ID" value="PJF30417.1"/>
    <property type="molecule type" value="Genomic_DNA"/>
</dbReference>
<gene>
    <name evidence="4" type="ORF">CUN51_07800</name>
</gene>
<dbReference type="Proteomes" id="UP000228921">
    <property type="component" value="Unassembled WGS sequence"/>
</dbReference>
<comment type="similarity">
    <text evidence="1">Belongs to the LytR/CpsA/Psr (LCP) family.</text>
</comment>
<accession>A0A2M8NYP1</accession>
<evidence type="ECO:0000256" key="2">
    <source>
        <dbReference type="SAM" id="SignalP"/>
    </source>
</evidence>
<protein>
    <recommendedName>
        <fullName evidence="3">Cell envelope-related transcriptional attenuator domain-containing protein</fullName>
    </recommendedName>
</protein>
<evidence type="ECO:0000313" key="4">
    <source>
        <dbReference type="EMBL" id="PJF30417.1"/>
    </source>
</evidence>
<feature type="domain" description="Cell envelope-related transcriptional attenuator" evidence="3">
    <location>
        <begin position="87"/>
        <end position="250"/>
    </location>
</feature>
<feature type="signal peptide" evidence="2">
    <location>
        <begin position="1"/>
        <end position="30"/>
    </location>
</feature>
<keyword evidence="2" id="KW-0732">Signal</keyword>
<dbReference type="Pfam" id="PF03816">
    <property type="entry name" value="LytR_cpsA_psr"/>
    <property type="match status" value="1"/>
</dbReference>
<reference evidence="4 5" key="1">
    <citation type="submission" date="2017-11" db="EMBL/GenBank/DDBJ databases">
        <title>Evolution of Phototrophy in the Chloroflexi Phylum Driven by Horizontal Gene Transfer.</title>
        <authorList>
            <person name="Ward L.M."/>
            <person name="Hemp J."/>
            <person name="Shih P.M."/>
            <person name="Mcglynn S.E."/>
            <person name="Fischer W."/>
        </authorList>
    </citation>
    <scope>NUCLEOTIDE SEQUENCE [LARGE SCALE GENOMIC DNA]</scope>
    <source>
        <strain evidence="4">CP2_2F</strain>
    </source>
</reference>
<dbReference type="AlphaFoldDB" id="A0A2M8NYP1"/>
<feature type="chain" id="PRO_5014948286" description="Cell envelope-related transcriptional attenuator domain-containing protein" evidence="2">
    <location>
        <begin position="31"/>
        <end position="446"/>
    </location>
</feature>
<proteinExistence type="inferred from homology"/>
<evidence type="ECO:0000313" key="5">
    <source>
        <dbReference type="Proteomes" id="UP000228921"/>
    </source>
</evidence>
<dbReference type="InterPro" id="IPR004474">
    <property type="entry name" value="LytR_CpsA_psr"/>
</dbReference>
<dbReference type="InterPro" id="IPR050922">
    <property type="entry name" value="LytR/CpsA/Psr_CW_biosynth"/>
</dbReference>
<dbReference type="PANTHER" id="PTHR33392">
    <property type="entry name" value="POLYISOPRENYL-TEICHOIC ACID--PEPTIDOGLYCAN TEICHOIC ACID TRANSFERASE TAGU"/>
    <property type="match status" value="1"/>
</dbReference>
<organism evidence="4 5">
    <name type="scientific">Candidatus Thermofonsia Clade 1 bacterium</name>
    <dbReference type="NCBI Taxonomy" id="2364210"/>
    <lineage>
        <taxon>Bacteria</taxon>
        <taxon>Bacillati</taxon>
        <taxon>Chloroflexota</taxon>
        <taxon>Candidatus Thermofontia</taxon>
        <taxon>Candidatus Thermofonsia Clade 1</taxon>
    </lineage>
</organism>
<dbReference type="PANTHER" id="PTHR33392:SF6">
    <property type="entry name" value="POLYISOPRENYL-TEICHOIC ACID--PEPTIDOGLYCAN TEICHOIC ACID TRANSFERASE TAGU"/>
    <property type="match status" value="1"/>
</dbReference>
<sequence>MQRTVLLWLLTALCAIGLLFMAAPSAPSSAAQGTAAPTLVIFGTYATPLKPPPTAIPPAAPMPVIYDDVLTILVLGSDSWQRGIVGRTDVIIVVVINRTHGTVSLMYLPRDLYVYVPNDTMHKLNTVAALGIKRYGSENYVQLLRETLLYNFGIKVDHYARIGFTEFREIIDALGGLRIGVDCAIEGNRLISPDLDPHDPNSYQVYRMDIGLHRMDADTALWYARARGSSTDMDRGRRQMEILTAIWRQARAANLFAQATDLVPRLLRLVDTDMSAADLLSLVPLALSLDLNRIQHINLVFKEHFTQWYTSDNGMFTWLPIPEAMARAVQDLYTPPTRNRLYGEAPTVAVSAIEPLLQYHQVAAERLMREGFAVTMLGTQTAQARNFTTIYDYTGGAKPNSLAILRRALRVSERNVIAQPDPNAPYDFRVEIGYSYPNSCEFKIRQ</sequence>